<evidence type="ECO:0000313" key="2">
    <source>
        <dbReference type="EMBL" id="KHN39755.1"/>
    </source>
</evidence>
<dbReference type="EMBL" id="KN646139">
    <property type="protein sequence ID" value="KHN39755.1"/>
    <property type="molecule type" value="Genomic_DNA"/>
</dbReference>
<sequence>EEEENVAPPPKTKSQRAREAKKEEPLSLPYPMAPTRKNKERYFKHFLEIFKGLEITMPFGEALQQMPLYSKFMKDILTNKGKYINNENIVVGGNCSAIIQRKLPKKFKDPGSVTIPCTVGKEVVNKALINLGASINLMPLSMCRRIGNLKIDPTKMTLQLADRSVTRPYGVVENVLVKVHHFTFLVDFVIMDIEEDTEIPLILGKPFMLTANCVVDMGNGNLELSIDNQKITFDLFKAMKYPQEGWKCF</sequence>
<dbReference type="InterPro" id="IPR021109">
    <property type="entry name" value="Peptidase_aspartic_dom_sf"/>
</dbReference>
<dbReference type="PANTHER" id="PTHR33067:SF31">
    <property type="entry name" value="RNA-DIRECTED DNA POLYMERASE"/>
    <property type="match status" value="1"/>
</dbReference>
<proteinExistence type="predicted"/>
<dbReference type="Gene3D" id="2.40.70.10">
    <property type="entry name" value="Acid Proteases"/>
    <property type="match status" value="1"/>
</dbReference>
<organism evidence="2">
    <name type="scientific">Glycine soja</name>
    <name type="common">Wild soybean</name>
    <dbReference type="NCBI Taxonomy" id="3848"/>
    <lineage>
        <taxon>Eukaryota</taxon>
        <taxon>Viridiplantae</taxon>
        <taxon>Streptophyta</taxon>
        <taxon>Embryophyta</taxon>
        <taxon>Tracheophyta</taxon>
        <taxon>Spermatophyta</taxon>
        <taxon>Magnoliopsida</taxon>
        <taxon>eudicotyledons</taxon>
        <taxon>Gunneridae</taxon>
        <taxon>Pentapetalae</taxon>
        <taxon>rosids</taxon>
        <taxon>fabids</taxon>
        <taxon>Fabales</taxon>
        <taxon>Fabaceae</taxon>
        <taxon>Papilionoideae</taxon>
        <taxon>50 kb inversion clade</taxon>
        <taxon>NPAAA clade</taxon>
        <taxon>indigoferoid/millettioid clade</taxon>
        <taxon>Phaseoleae</taxon>
        <taxon>Glycine</taxon>
        <taxon>Glycine subgen. Soja</taxon>
    </lineage>
</organism>
<evidence type="ECO:0008006" key="3">
    <source>
        <dbReference type="Google" id="ProtNLM"/>
    </source>
</evidence>
<feature type="region of interest" description="Disordered" evidence="1">
    <location>
        <begin position="1"/>
        <end position="33"/>
    </location>
</feature>
<feature type="non-terminal residue" evidence="2">
    <location>
        <position position="249"/>
    </location>
</feature>
<accession>A0A0B2S3E6</accession>
<protein>
    <recommendedName>
        <fullName evidence="3">Aspartic peptidase DDI1-type domain-containing protein</fullName>
    </recommendedName>
</protein>
<dbReference type="Proteomes" id="UP000053555">
    <property type="component" value="Unassembled WGS sequence"/>
</dbReference>
<gene>
    <name evidence="2" type="ORF">glysoja_047494</name>
</gene>
<dbReference type="CDD" id="cd00303">
    <property type="entry name" value="retropepsin_like"/>
    <property type="match status" value="1"/>
</dbReference>
<feature type="compositionally biased region" description="Basic and acidic residues" evidence="1">
    <location>
        <begin position="16"/>
        <end position="25"/>
    </location>
</feature>
<feature type="non-terminal residue" evidence="2">
    <location>
        <position position="1"/>
    </location>
</feature>
<name>A0A0B2S3E6_GLYSO</name>
<evidence type="ECO:0000256" key="1">
    <source>
        <dbReference type="SAM" id="MobiDB-lite"/>
    </source>
</evidence>
<reference evidence="2" key="1">
    <citation type="submission" date="2014-07" db="EMBL/GenBank/DDBJ databases">
        <title>Identification of a novel salt tolerance gene in wild soybean by whole-genome sequencing.</title>
        <authorList>
            <person name="Lam H.-M."/>
            <person name="Qi X."/>
            <person name="Li M.-W."/>
            <person name="Liu X."/>
            <person name="Xie M."/>
            <person name="Ni M."/>
            <person name="Xu X."/>
        </authorList>
    </citation>
    <scope>NUCLEOTIDE SEQUENCE [LARGE SCALE GENOMIC DNA]</scope>
    <source>
        <tissue evidence="2">Root</tissue>
    </source>
</reference>
<dbReference type="PANTHER" id="PTHR33067">
    <property type="entry name" value="RNA-DIRECTED DNA POLYMERASE-RELATED"/>
    <property type="match status" value="1"/>
</dbReference>
<dbReference type="AlphaFoldDB" id="A0A0B2S3E6"/>